<proteinExistence type="predicted"/>
<accession>A0A2T0SR84</accession>
<dbReference type="InterPro" id="IPR043519">
    <property type="entry name" value="NT_sf"/>
</dbReference>
<dbReference type="RefSeq" id="WP_106138839.1">
    <property type="nucleotide sequence ID" value="NZ_PVTE01000013.1"/>
</dbReference>
<dbReference type="EMBL" id="PVTE01000013">
    <property type="protein sequence ID" value="PRY35931.1"/>
    <property type="molecule type" value="Genomic_DNA"/>
</dbReference>
<dbReference type="GO" id="GO:0016779">
    <property type="term" value="F:nucleotidyltransferase activity"/>
    <property type="evidence" value="ECO:0007669"/>
    <property type="project" value="InterPro"/>
</dbReference>
<feature type="domain" description="Polymerase nucleotidyl transferase" evidence="1">
    <location>
        <begin position="24"/>
        <end position="90"/>
    </location>
</feature>
<dbReference type="Gene3D" id="3.30.460.10">
    <property type="entry name" value="Beta Polymerase, domain 2"/>
    <property type="match status" value="1"/>
</dbReference>
<keyword evidence="3" id="KW-1185">Reference proteome</keyword>
<dbReference type="OrthoDB" id="9809668at2"/>
<dbReference type="Pfam" id="PF01909">
    <property type="entry name" value="NTP_transf_2"/>
    <property type="match status" value="1"/>
</dbReference>
<comment type="caution">
    <text evidence="2">The sequence shown here is derived from an EMBL/GenBank/DDBJ whole genome shotgun (WGS) entry which is preliminary data.</text>
</comment>
<evidence type="ECO:0000259" key="1">
    <source>
        <dbReference type="Pfam" id="PF01909"/>
    </source>
</evidence>
<organism evidence="2 3">
    <name type="scientific">Spirosoma oryzae</name>
    <dbReference type="NCBI Taxonomy" id="1469603"/>
    <lineage>
        <taxon>Bacteria</taxon>
        <taxon>Pseudomonadati</taxon>
        <taxon>Bacteroidota</taxon>
        <taxon>Cytophagia</taxon>
        <taxon>Cytophagales</taxon>
        <taxon>Cytophagaceae</taxon>
        <taxon>Spirosoma</taxon>
    </lineage>
</organism>
<evidence type="ECO:0000313" key="2">
    <source>
        <dbReference type="EMBL" id="PRY35931.1"/>
    </source>
</evidence>
<reference evidence="2 3" key="1">
    <citation type="submission" date="2018-03" db="EMBL/GenBank/DDBJ databases">
        <title>Genomic Encyclopedia of Archaeal and Bacterial Type Strains, Phase II (KMG-II): from individual species to whole genera.</title>
        <authorList>
            <person name="Goeker M."/>
        </authorList>
    </citation>
    <scope>NUCLEOTIDE SEQUENCE [LARGE SCALE GENOMIC DNA]</scope>
    <source>
        <strain evidence="2 3">DSM 28354</strain>
    </source>
</reference>
<dbReference type="AlphaFoldDB" id="A0A2T0SR84"/>
<dbReference type="Proteomes" id="UP000238375">
    <property type="component" value="Unassembled WGS sequence"/>
</dbReference>
<gene>
    <name evidence="2" type="ORF">CLV58_11359</name>
</gene>
<dbReference type="CDD" id="cd05403">
    <property type="entry name" value="NT_KNTase_like"/>
    <property type="match status" value="1"/>
</dbReference>
<dbReference type="SUPFAM" id="SSF81301">
    <property type="entry name" value="Nucleotidyltransferase"/>
    <property type="match status" value="1"/>
</dbReference>
<protein>
    <recommendedName>
        <fullName evidence="1">Polymerase nucleotidyl transferase domain-containing protein</fullName>
    </recommendedName>
</protein>
<sequence length="96" mass="11180">MLVTDFGSFEQYLRDQQVFDQFGLSQIGVFGSFARGESFRDIDLLIDEPIPYQQLIALREKLQNDLRYSVDVMLRAYAEPIILNRALNDIRYATRA</sequence>
<evidence type="ECO:0000313" key="3">
    <source>
        <dbReference type="Proteomes" id="UP000238375"/>
    </source>
</evidence>
<name>A0A2T0SR84_9BACT</name>
<dbReference type="InterPro" id="IPR002934">
    <property type="entry name" value="Polymerase_NTP_transf_dom"/>
</dbReference>